<comment type="caution">
    <text evidence="3">The sequence shown here is derived from an EMBL/GenBank/DDBJ whole genome shotgun (WGS) entry which is preliminary data.</text>
</comment>
<keyword evidence="1" id="KW-0560">Oxidoreductase</keyword>
<dbReference type="InterPro" id="IPR029039">
    <property type="entry name" value="Flavoprotein-like_sf"/>
</dbReference>
<evidence type="ECO:0000259" key="2">
    <source>
        <dbReference type="Pfam" id="PF02525"/>
    </source>
</evidence>
<dbReference type="InterPro" id="IPR046980">
    <property type="entry name" value="KefG/KefF"/>
</dbReference>
<evidence type="ECO:0000256" key="1">
    <source>
        <dbReference type="ARBA" id="ARBA00023002"/>
    </source>
</evidence>
<dbReference type="PANTHER" id="PTHR47307">
    <property type="entry name" value="GLUTATHIONE-REGULATED POTASSIUM-EFFLUX SYSTEM ANCILLARY PROTEIN KEFG"/>
    <property type="match status" value="1"/>
</dbReference>
<feature type="domain" description="Flavodoxin-like fold" evidence="2">
    <location>
        <begin position="6"/>
        <end position="173"/>
    </location>
</feature>
<dbReference type="InterPro" id="IPR003680">
    <property type="entry name" value="Flavodoxin_fold"/>
</dbReference>
<dbReference type="Pfam" id="PF02525">
    <property type="entry name" value="Flavodoxin_2"/>
    <property type="match status" value="1"/>
</dbReference>
<evidence type="ECO:0000313" key="3">
    <source>
        <dbReference type="EMBL" id="MDO1557831.1"/>
    </source>
</evidence>
<accession>A0ABT8SGZ3</accession>
<proteinExistence type="predicted"/>
<dbReference type="Gene3D" id="3.40.50.360">
    <property type="match status" value="1"/>
</dbReference>
<dbReference type="SUPFAM" id="SSF52218">
    <property type="entry name" value="Flavoproteins"/>
    <property type="match status" value="1"/>
</dbReference>
<dbReference type="EMBL" id="JAUKTR010000001">
    <property type="protein sequence ID" value="MDO1557831.1"/>
    <property type="molecule type" value="Genomic_DNA"/>
</dbReference>
<protein>
    <submittedName>
        <fullName evidence="3">NAD(P)H-dependent oxidoreductase</fullName>
    </submittedName>
</protein>
<sequence>MDGTARTLVILAHPALEQARIHPPLAAAAEATPGVAVRDLYETYPDFAVDAPAEQADLAGYDHLVLQFPFYWYAAPALLKEWLDVVLTHGFAYGDKGERLRCKTLGCAVSTGGGALARQTEGLTAKDVGLLLRPLELTARLCGMRWAEPFIVRDADLTDQAALKRAAAAYSDWLGGLGR</sequence>
<dbReference type="RefSeq" id="WP_302108267.1">
    <property type="nucleotide sequence ID" value="NZ_JAUKTR010000001.1"/>
</dbReference>
<organism evidence="3 4">
    <name type="scientific">Peiella sedimenti</name>
    <dbReference type="NCBI Taxonomy" id="3061083"/>
    <lineage>
        <taxon>Bacteria</taxon>
        <taxon>Pseudomonadati</taxon>
        <taxon>Pseudomonadota</taxon>
        <taxon>Alphaproteobacteria</taxon>
        <taxon>Caulobacterales</taxon>
        <taxon>Caulobacteraceae</taxon>
        <taxon>Peiella</taxon>
    </lineage>
</organism>
<keyword evidence="4" id="KW-1185">Reference proteome</keyword>
<dbReference type="Proteomes" id="UP001169063">
    <property type="component" value="Unassembled WGS sequence"/>
</dbReference>
<reference evidence="3" key="1">
    <citation type="submission" date="2023-07" db="EMBL/GenBank/DDBJ databases">
        <title>Brevundimonas soil sp. nov., isolated from the soil of chemical plant.</title>
        <authorList>
            <person name="Wu N."/>
        </authorList>
    </citation>
    <scope>NUCLEOTIDE SEQUENCE</scope>
    <source>
        <strain evidence="3">XZ-24</strain>
    </source>
</reference>
<name>A0ABT8SGZ3_9CAUL</name>
<evidence type="ECO:0000313" key="4">
    <source>
        <dbReference type="Proteomes" id="UP001169063"/>
    </source>
</evidence>
<dbReference type="PANTHER" id="PTHR47307:SF1">
    <property type="entry name" value="GLUTATHIONE-REGULATED POTASSIUM-EFFLUX SYSTEM ANCILLARY PROTEIN KEFG"/>
    <property type="match status" value="1"/>
</dbReference>
<gene>
    <name evidence="3" type="ORF">Q0812_00125</name>
</gene>